<proteinExistence type="predicted"/>
<reference evidence="1" key="1">
    <citation type="submission" date="2021-03" db="EMBL/GenBank/DDBJ databases">
        <title>Draft genome sequence of rust myrtle Austropuccinia psidii MF-1, a brazilian biotype.</title>
        <authorList>
            <person name="Quecine M.C."/>
            <person name="Pachon D.M.R."/>
            <person name="Bonatelli M.L."/>
            <person name="Correr F.H."/>
            <person name="Franceschini L.M."/>
            <person name="Leite T.F."/>
            <person name="Margarido G.R.A."/>
            <person name="Almeida C.A."/>
            <person name="Ferrarezi J.A."/>
            <person name="Labate C.A."/>
        </authorList>
    </citation>
    <scope>NUCLEOTIDE SEQUENCE</scope>
    <source>
        <strain evidence="1">MF-1</strain>
    </source>
</reference>
<keyword evidence="2" id="KW-1185">Reference proteome</keyword>
<protein>
    <submittedName>
        <fullName evidence="1">Uncharacterized protein</fullName>
    </submittedName>
</protein>
<comment type="caution">
    <text evidence="1">The sequence shown here is derived from an EMBL/GenBank/DDBJ whole genome shotgun (WGS) entry which is preliminary data.</text>
</comment>
<name>A0A9Q3JQD3_9BASI</name>
<evidence type="ECO:0000313" key="1">
    <source>
        <dbReference type="EMBL" id="MBW0566219.1"/>
    </source>
</evidence>
<accession>A0A9Q3JQD3</accession>
<dbReference type="Proteomes" id="UP000765509">
    <property type="component" value="Unassembled WGS sequence"/>
</dbReference>
<dbReference type="AlphaFoldDB" id="A0A9Q3JQD3"/>
<sequence length="112" mass="13417">MTRIYNQLSDQIKYFSIIMGEFSLKIDKEEKLNDIDYLEWVSKIERILTLKDYLGLVTDTKTEVEPRQRQQAMALLRINCIVCIGNKFYSELKKDPLKSWRLSQEYYQPKTI</sequence>
<gene>
    <name evidence="1" type="ORF">O181_105934</name>
</gene>
<organism evidence="1 2">
    <name type="scientific">Austropuccinia psidii MF-1</name>
    <dbReference type="NCBI Taxonomy" id="1389203"/>
    <lineage>
        <taxon>Eukaryota</taxon>
        <taxon>Fungi</taxon>
        <taxon>Dikarya</taxon>
        <taxon>Basidiomycota</taxon>
        <taxon>Pucciniomycotina</taxon>
        <taxon>Pucciniomycetes</taxon>
        <taxon>Pucciniales</taxon>
        <taxon>Sphaerophragmiaceae</taxon>
        <taxon>Austropuccinia</taxon>
    </lineage>
</organism>
<evidence type="ECO:0000313" key="2">
    <source>
        <dbReference type="Proteomes" id="UP000765509"/>
    </source>
</evidence>
<dbReference type="EMBL" id="AVOT02078767">
    <property type="protein sequence ID" value="MBW0566219.1"/>
    <property type="molecule type" value="Genomic_DNA"/>
</dbReference>